<organism evidence="5 6">
    <name type="scientific">Musa balbisiana</name>
    <name type="common">Banana</name>
    <dbReference type="NCBI Taxonomy" id="52838"/>
    <lineage>
        <taxon>Eukaryota</taxon>
        <taxon>Viridiplantae</taxon>
        <taxon>Streptophyta</taxon>
        <taxon>Embryophyta</taxon>
        <taxon>Tracheophyta</taxon>
        <taxon>Spermatophyta</taxon>
        <taxon>Magnoliopsida</taxon>
        <taxon>Liliopsida</taxon>
        <taxon>Zingiberales</taxon>
        <taxon>Musaceae</taxon>
        <taxon>Musa</taxon>
    </lineage>
</organism>
<feature type="domain" description="Sm" evidence="4">
    <location>
        <begin position="61"/>
        <end position="140"/>
    </location>
</feature>
<dbReference type="GO" id="GO:0000932">
    <property type="term" value="C:P-body"/>
    <property type="evidence" value="ECO:0007669"/>
    <property type="project" value="TreeGrafter"/>
</dbReference>
<keyword evidence="3" id="KW-0472">Membrane</keyword>
<keyword evidence="1" id="KW-0694">RNA-binding</keyword>
<gene>
    <name evidence="5" type="ORF">C4D60_Mb11t08410</name>
</gene>
<dbReference type="SMART" id="SM00651">
    <property type="entry name" value="Sm"/>
    <property type="match status" value="1"/>
</dbReference>
<dbReference type="GO" id="GO:1990726">
    <property type="term" value="C:Lsm1-7-Pat1 complex"/>
    <property type="evidence" value="ECO:0007669"/>
    <property type="project" value="TreeGrafter"/>
</dbReference>
<keyword evidence="3" id="KW-1133">Transmembrane helix</keyword>
<comment type="caution">
    <text evidence="5">The sequence shown here is derived from an EMBL/GenBank/DDBJ whole genome shotgun (WGS) entry which is preliminary data.</text>
</comment>
<keyword evidence="2" id="KW-0687">Ribonucleoprotein</keyword>
<evidence type="ECO:0000256" key="3">
    <source>
        <dbReference type="SAM" id="Phobius"/>
    </source>
</evidence>
<evidence type="ECO:0000313" key="5">
    <source>
        <dbReference type="EMBL" id="THU55612.1"/>
    </source>
</evidence>
<keyword evidence="6" id="KW-1185">Reference proteome</keyword>
<name>A0A4S8J542_MUSBA</name>
<accession>A0A4S8J542</accession>
<evidence type="ECO:0000256" key="2">
    <source>
        <dbReference type="ARBA" id="ARBA00023274"/>
    </source>
</evidence>
<dbReference type="GO" id="GO:1990904">
    <property type="term" value="C:ribonucleoprotein complex"/>
    <property type="evidence" value="ECO:0007669"/>
    <property type="project" value="UniProtKB-KW"/>
</dbReference>
<dbReference type="Gene3D" id="2.30.30.100">
    <property type="match status" value="1"/>
</dbReference>
<dbReference type="InterPro" id="IPR010920">
    <property type="entry name" value="LSM_dom_sf"/>
</dbReference>
<dbReference type="Proteomes" id="UP000317650">
    <property type="component" value="Chromosome 11"/>
</dbReference>
<dbReference type="InterPro" id="IPR044642">
    <property type="entry name" value="PTHR15588"/>
</dbReference>
<reference evidence="5 6" key="1">
    <citation type="journal article" date="2019" name="Nat. Plants">
        <title>Genome sequencing of Musa balbisiana reveals subgenome evolution and function divergence in polyploid bananas.</title>
        <authorList>
            <person name="Yao X."/>
        </authorList>
    </citation>
    <scope>NUCLEOTIDE SEQUENCE [LARGE SCALE GENOMIC DNA]</scope>
    <source>
        <strain evidence="6">cv. DH-PKW</strain>
        <tissue evidence="5">Leaves</tissue>
    </source>
</reference>
<dbReference type="EMBL" id="PYDT01000007">
    <property type="protein sequence ID" value="THU55612.1"/>
    <property type="molecule type" value="Genomic_DNA"/>
</dbReference>
<protein>
    <recommendedName>
        <fullName evidence="4">Sm domain-containing protein</fullName>
    </recommendedName>
</protein>
<proteinExistence type="predicted"/>
<dbReference type="GO" id="GO:0003729">
    <property type="term" value="F:mRNA binding"/>
    <property type="evidence" value="ECO:0007669"/>
    <property type="project" value="TreeGrafter"/>
</dbReference>
<sequence length="180" mass="20394">MSRVRPEDVFSISLASYLDDFYASEIPFLETLWIDLVCHLSCENLVIESRESDCVAWSIFLHLSDKTGNPIVPSFYSILFILLVLLLDGQKITGILRSFDKFASVVVEGACEQVIVGDLYCDIPLGLYVIRGDNVILVGELAWLSHLTVNLTCWFVDGLMPLCLFIYCSKSKRIWKGRIF</sequence>
<dbReference type="STRING" id="52838.A0A4S8J542"/>
<evidence type="ECO:0000256" key="1">
    <source>
        <dbReference type="ARBA" id="ARBA00022884"/>
    </source>
</evidence>
<dbReference type="PANTHER" id="PTHR15588">
    <property type="entry name" value="LSM1"/>
    <property type="match status" value="1"/>
</dbReference>
<feature type="transmembrane region" description="Helical" evidence="3">
    <location>
        <begin position="70"/>
        <end position="87"/>
    </location>
</feature>
<keyword evidence="3" id="KW-0812">Transmembrane</keyword>
<dbReference type="PANTHER" id="PTHR15588:SF8">
    <property type="entry name" value="U6 SNRNA-ASSOCIATED SM-LIKE PROTEIN LSM1"/>
    <property type="match status" value="1"/>
</dbReference>
<evidence type="ECO:0000259" key="4">
    <source>
        <dbReference type="SMART" id="SM00651"/>
    </source>
</evidence>
<dbReference type="InterPro" id="IPR001163">
    <property type="entry name" value="Sm_dom_euk/arc"/>
</dbReference>
<dbReference type="Pfam" id="PF01423">
    <property type="entry name" value="LSM"/>
    <property type="match status" value="1"/>
</dbReference>
<dbReference type="AlphaFoldDB" id="A0A4S8J542"/>
<dbReference type="SUPFAM" id="SSF50182">
    <property type="entry name" value="Sm-like ribonucleoproteins"/>
    <property type="match status" value="1"/>
</dbReference>
<dbReference type="GO" id="GO:0000290">
    <property type="term" value="P:deadenylation-dependent decapping of nuclear-transcribed mRNA"/>
    <property type="evidence" value="ECO:0007669"/>
    <property type="project" value="TreeGrafter"/>
</dbReference>
<evidence type="ECO:0000313" key="6">
    <source>
        <dbReference type="Proteomes" id="UP000317650"/>
    </source>
</evidence>